<dbReference type="InterPro" id="IPR001128">
    <property type="entry name" value="Cyt_P450"/>
</dbReference>
<keyword evidence="6" id="KW-1133">Transmembrane helix</keyword>
<dbReference type="AlphaFoldDB" id="A0A4S4DEN8"/>
<keyword evidence="10" id="KW-0472">Membrane</keyword>
<dbReference type="GO" id="GO:0005506">
    <property type="term" value="F:iron ion binding"/>
    <property type="evidence" value="ECO:0007669"/>
    <property type="project" value="InterPro"/>
</dbReference>
<keyword evidence="7" id="KW-0560">Oxidoreductase</keyword>
<dbReference type="Gene3D" id="1.20.120.990">
    <property type="entry name" value="Glycosyltransferase family 88, C-terminal domain"/>
    <property type="match status" value="1"/>
</dbReference>
<keyword evidence="9" id="KW-0503">Monooxygenase</keyword>
<name>A0A4S4DEN8_CAMSN</name>
<comment type="subcellular location">
    <subcellularLocation>
        <location evidence="1">Membrane</location>
    </subcellularLocation>
</comment>
<gene>
    <name evidence="11" type="ORF">TEA_015862</name>
</gene>
<keyword evidence="3" id="KW-0349">Heme</keyword>
<dbReference type="GO" id="GO:0004497">
    <property type="term" value="F:monooxygenase activity"/>
    <property type="evidence" value="ECO:0007669"/>
    <property type="project" value="UniProtKB-KW"/>
</dbReference>
<dbReference type="PANTHER" id="PTHR24282:SF255">
    <property type="entry name" value="CYTOCHROME P450 72A11-RELATED"/>
    <property type="match status" value="1"/>
</dbReference>
<evidence type="ECO:0000256" key="10">
    <source>
        <dbReference type="ARBA" id="ARBA00023136"/>
    </source>
</evidence>
<evidence type="ECO:0000256" key="8">
    <source>
        <dbReference type="ARBA" id="ARBA00023004"/>
    </source>
</evidence>
<evidence type="ECO:0000256" key="7">
    <source>
        <dbReference type="ARBA" id="ARBA00023002"/>
    </source>
</evidence>
<keyword evidence="12" id="KW-1185">Reference proteome</keyword>
<dbReference type="InterPro" id="IPR050665">
    <property type="entry name" value="Cytochrome_P450_Monooxygen"/>
</dbReference>
<proteinExistence type="inferred from homology"/>
<dbReference type="EMBL" id="SDRB02011487">
    <property type="protein sequence ID" value="THG01149.1"/>
    <property type="molecule type" value="Genomic_DNA"/>
</dbReference>
<evidence type="ECO:0000256" key="6">
    <source>
        <dbReference type="ARBA" id="ARBA00022989"/>
    </source>
</evidence>
<keyword evidence="4" id="KW-0812">Transmembrane</keyword>
<evidence type="ECO:0000256" key="3">
    <source>
        <dbReference type="ARBA" id="ARBA00022617"/>
    </source>
</evidence>
<evidence type="ECO:0000313" key="11">
    <source>
        <dbReference type="EMBL" id="THG01149.1"/>
    </source>
</evidence>
<evidence type="ECO:0000256" key="1">
    <source>
        <dbReference type="ARBA" id="ARBA00004370"/>
    </source>
</evidence>
<evidence type="ECO:0000256" key="9">
    <source>
        <dbReference type="ARBA" id="ARBA00023033"/>
    </source>
</evidence>
<dbReference type="SUPFAM" id="SSF48264">
    <property type="entry name" value="Cytochrome P450"/>
    <property type="match status" value="1"/>
</dbReference>
<dbReference type="STRING" id="542762.A0A4S4DEN8"/>
<keyword evidence="8" id="KW-0408">Iron</keyword>
<comment type="similarity">
    <text evidence="2">Belongs to the cytochrome P450 family.</text>
</comment>
<accession>A0A4S4DEN8</accession>
<dbReference type="InterPro" id="IPR036396">
    <property type="entry name" value="Cyt_P450_sf"/>
</dbReference>
<dbReference type="GO" id="GO:0016020">
    <property type="term" value="C:membrane"/>
    <property type="evidence" value="ECO:0007669"/>
    <property type="project" value="UniProtKB-SubCell"/>
</dbReference>
<comment type="caution">
    <text evidence="11">The sequence shown here is derived from an EMBL/GenBank/DDBJ whole genome shotgun (WGS) entry which is preliminary data.</text>
</comment>
<protein>
    <submittedName>
        <fullName evidence="11">Uncharacterized protein</fullName>
    </submittedName>
</protein>
<keyword evidence="5" id="KW-0479">Metal-binding</keyword>
<dbReference type="PANTHER" id="PTHR24282">
    <property type="entry name" value="CYTOCHROME P450 FAMILY MEMBER"/>
    <property type="match status" value="1"/>
</dbReference>
<dbReference type="GO" id="GO:0020037">
    <property type="term" value="F:heme binding"/>
    <property type="evidence" value="ECO:0007669"/>
    <property type="project" value="InterPro"/>
</dbReference>
<evidence type="ECO:0000313" key="12">
    <source>
        <dbReference type="Proteomes" id="UP000306102"/>
    </source>
</evidence>
<dbReference type="Proteomes" id="UP000306102">
    <property type="component" value="Unassembled WGS sequence"/>
</dbReference>
<organism evidence="11 12">
    <name type="scientific">Camellia sinensis var. sinensis</name>
    <name type="common">China tea</name>
    <dbReference type="NCBI Taxonomy" id="542762"/>
    <lineage>
        <taxon>Eukaryota</taxon>
        <taxon>Viridiplantae</taxon>
        <taxon>Streptophyta</taxon>
        <taxon>Embryophyta</taxon>
        <taxon>Tracheophyta</taxon>
        <taxon>Spermatophyta</taxon>
        <taxon>Magnoliopsida</taxon>
        <taxon>eudicotyledons</taxon>
        <taxon>Gunneridae</taxon>
        <taxon>Pentapetalae</taxon>
        <taxon>asterids</taxon>
        <taxon>Ericales</taxon>
        <taxon>Theaceae</taxon>
        <taxon>Camellia</taxon>
    </lineage>
</organism>
<sequence length="137" mass="15321">MKTIHNEVRALLSNIIKNKERTLKGNHGDNDLLGILLKTNLKESQVQGNKKNIKLTMEEVIVECKLFYLAGQETTSTMQIDFLQSANLADGWRIGEFKLGRFSEGITKATKSPGTFLPFGGGPVSALDKTLQWRKQE</sequence>
<dbReference type="Pfam" id="PF00067">
    <property type="entry name" value="p450"/>
    <property type="match status" value="1"/>
</dbReference>
<reference evidence="11 12" key="1">
    <citation type="journal article" date="2018" name="Proc. Natl. Acad. Sci. U.S.A.">
        <title>Draft genome sequence of Camellia sinensis var. sinensis provides insights into the evolution of the tea genome and tea quality.</title>
        <authorList>
            <person name="Wei C."/>
            <person name="Yang H."/>
            <person name="Wang S."/>
            <person name="Zhao J."/>
            <person name="Liu C."/>
            <person name="Gao L."/>
            <person name="Xia E."/>
            <person name="Lu Y."/>
            <person name="Tai Y."/>
            <person name="She G."/>
            <person name="Sun J."/>
            <person name="Cao H."/>
            <person name="Tong W."/>
            <person name="Gao Q."/>
            <person name="Li Y."/>
            <person name="Deng W."/>
            <person name="Jiang X."/>
            <person name="Wang W."/>
            <person name="Chen Q."/>
            <person name="Zhang S."/>
            <person name="Li H."/>
            <person name="Wu J."/>
            <person name="Wang P."/>
            <person name="Li P."/>
            <person name="Shi C."/>
            <person name="Zheng F."/>
            <person name="Jian J."/>
            <person name="Huang B."/>
            <person name="Shan D."/>
            <person name="Shi M."/>
            <person name="Fang C."/>
            <person name="Yue Y."/>
            <person name="Li F."/>
            <person name="Li D."/>
            <person name="Wei S."/>
            <person name="Han B."/>
            <person name="Jiang C."/>
            <person name="Yin Y."/>
            <person name="Xia T."/>
            <person name="Zhang Z."/>
            <person name="Bennetzen J.L."/>
            <person name="Zhao S."/>
            <person name="Wan X."/>
        </authorList>
    </citation>
    <scope>NUCLEOTIDE SEQUENCE [LARGE SCALE GENOMIC DNA]</scope>
    <source>
        <strain evidence="12">cv. Shuchazao</strain>
        <tissue evidence="11">Leaf</tissue>
    </source>
</reference>
<evidence type="ECO:0000256" key="4">
    <source>
        <dbReference type="ARBA" id="ARBA00022692"/>
    </source>
</evidence>
<evidence type="ECO:0000256" key="2">
    <source>
        <dbReference type="ARBA" id="ARBA00010617"/>
    </source>
</evidence>
<evidence type="ECO:0000256" key="5">
    <source>
        <dbReference type="ARBA" id="ARBA00022723"/>
    </source>
</evidence>
<dbReference type="GO" id="GO:0016705">
    <property type="term" value="F:oxidoreductase activity, acting on paired donors, with incorporation or reduction of molecular oxygen"/>
    <property type="evidence" value="ECO:0007669"/>
    <property type="project" value="InterPro"/>
</dbReference>